<dbReference type="AlphaFoldDB" id="F3G060"/>
<reference evidence="1 2" key="1">
    <citation type="journal article" date="2011" name="PLoS Pathog.">
        <title>Dynamic evolution of pathogenicity revealed by sequencing and comparative genomics of 19 Pseudomonas syringae isolates.</title>
        <authorList>
            <person name="Baltrus D.A."/>
            <person name="Nishimura M.T."/>
            <person name="Romanchuk A."/>
            <person name="Chang J.H."/>
            <person name="Mukhtar M.S."/>
            <person name="Cherkis K."/>
            <person name="Roach J."/>
            <person name="Grant S.R."/>
            <person name="Jones C.D."/>
            <person name="Dangl J.L."/>
        </authorList>
    </citation>
    <scope>NUCLEOTIDE SEQUENCE [LARGE SCALE GENOMIC DNA]</scope>
    <source>
        <strain evidence="2">M301072PT</strain>
    </source>
</reference>
<evidence type="ECO:0000313" key="1">
    <source>
        <dbReference type="EMBL" id="EGH35852.1"/>
    </source>
</evidence>
<name>F3G060_PSESX</name>
<feature type="non-terminal residue" evidence="1">
    <location>
        <position position="38"/>
    </location>
</feature>
<sequence length="38" mass="4039">KLAAQTRNYSLASTLVDSLNSLAPQGRLLLAVAPKPEM</sequence>
<comment type="caution">
    <text evidence="1">The sequence shown here is derived from an EMBL/GenBank/DDBJ whole genome shotgun (WGS) entry which is preliminary data.</text>
</comment>
<proteinExistence type="predicted"/>
<dbReference type="Proteomes" id="UP000004471">
    <property type="component" value="Unassembled WGS sequence"/>
</dbReference>
<gene>
    <name evidence="1" type="ORF">PSYJA_45146</name>
</gene>
<protein>
    <submittedName>
        <fullName evidence="1">SLT protein</fullName>
    </submittedName>
</protein>
<accession>F3G060</accession>
<dbReference type="EMBL" id="AEAH01004130">
    <property type="protein sequence ID" value="EGH35852.1"/>
    <property type="molecule type" value="Genomic_DNA"/>
</dbReference>
<evidence type="ECO:0000313" key="2">
    <source>
        <dbReference type="Proteomes" id="UP000004471"/>
    </source>
</evidence>
<organism evidence="1 2">
    <name type="scientific">Pseudomonas syringae pv. japonica str. M301072</name>
    <dbReference type="NCBI Taxonomy" id="629262"/>
    <lineage>
        <taxon>Bacteria</taxon>
        <taxon>Pseudomonadati</taxon>
        <taxon>Pseudomonadota</taxon>
        <taxon>Gammaproteobacteria</taxon>
        <taxon>Pseudomonadales</taxon>
        <taxon>Pseudomonadaceae</taxon>
        <taxon>Pseudomonas</taxon>
        <taxon>Pseudomonas syringae</taxon>
    </lineage>
</organism>
<feature type="non-terminal residue" evidence="1">
    <location>
        <position position="1"/>
    </location>
</feature>